<dbReference type="HAMAP" id="MF_00101">
    <property type="entry name" value="AcpS"/>
    <property type="match status" value="1"/>
</dbReference>
<evidence type="ECO:0000313" key="13">
    <source>
        <dbReference type="EMBL" id="MBP1952215.1"/>
    </source>
</evidence>
<dbReference type="NCBIfam" id="TIGR00556">
    <property type="entry name" value="pantethn_trn"/>
    <property type="match status" value="1"/>
</dbReference>
<gene>
    <name evidence="11" type="primary">acpS</name>
    <name evidence="13" type="ORF">J2Z27_001254</name>
    <name evidence="14" type="ORF">SAMN05216187_11313</name>
</gene>
<evidence type="ECO:0000256" key="7">
    <source>
        <dbReference type="ARBA" id="ARBA00022832"/>
    </source>
</evidence>
<evidence type="ECO:0000256" key="1">
    <source>
        <dbReference type="ARBA" id="ARBA00001946"/>
    </source>
</evidence>
<keyword evidence="10 11" id="KW-0275">Fatty acid biosynthesis</keyword>
<evidence type="ECO:0000256" key="11">
    <source>
        <dbReference type="HAMAP-Rule" id="MF_00101"/>
    </source>
</evidence>
<dbReference type="PANTHER" id="PTHR12215">
    <property type="entry name" value="PHOSPHOPANTETHEINE TRANSFERASE"/>
    <property type="match status" value="1"/>
</dbReference>
<keyword evidence="6 11" id="KW-0479">Metal-binding</keyword>
<sequence length="117" mass="12997">MIIGLGTDIIEISRIQKVNKDNRLAKRILTDEEISHYWTIENKERQTAYLAGRFAVKEAYSKALGTGIGSAISFNEINCINDVNGKPSLKNAPDAHVSISHSRDYAVATVIIEEVHE</sequence>
<comment type="similarity">
    <text evidence="2">Belongs to the P-Pant transferase superfamily. Gsp/Sfp/HetI/AcpT family.</text>
</comment>
<evidence type="ECO:0000256" key="4">
    <source>
        <dbReference type="ARBA" id="ARBA00022516"/>
    </source>
</evidence>
<evidence type="ECO:0000313" key="15">
    <source>
        <dbReference type="Proteomes" id="UP000242700"/>
    </source>
</evidence>
<dbReference type="OrthoDB" id="517356at2"/>
<feature type="binding site" evidence="11">
    <location>
        <position position="58"/>
    </location>
    <ligand>
        <name>Mg(2+)</name>
        <dbReference type="ChEBI" id="CHEBI:18420"/>
    </ligand>
</feature>
<keyword evidence="3 11" id="KW-0963">Cytoplasm</keyword>
<evidence type="ECO:0000256" key="6">
    <source>
        <dbReference type="ARBA" id="ARBA00022723"/>
    </source>
</evidence>
<evidence type="ECO:0000313" key="14">
    <source>
        <dbReference type="EMBL" id="SDK65887.1"/>
    </source>
</evidence>
<dbReference type="NCBIfam" id="TIGR00516">
    <property type="entry name" value="acpS"/>
    <property type="match status" value="1"/>
</dbReference>
<feature type="binding site" evidence="11">
    <location>
        <position position="8"/>
    </location>
    <ligand>
        <name>Mg(2+)</name>
        <dbReference type="ChEBI" id="CHEBI:18420"/>
    </ligand>
</feature>
<dbReference type="Proteomes" id="UP001519348">
    <property type="component" value="Unassembled WGS sequence"/>
</dbReference>
<dbReference type="RefSeq" id="WP_092599532.1">
    <property type="nucleotide sequence ID" value="NZ_BMCN01000003.1"/>
</dbReference>
<dbReference type="AlphaFoldDB" id="A0A1G9DPS5"/>
<dbReference type="GO" id="GO:0019878">
    <property type="term" value="P:lysine biosynthetic process via aminoadipic acid"/>
    <property type="evidence" value="ECO:0007669"/>
    <property type="project" value="TreeGrafter"/>
</dbReference>
<feature type="domain" description="4'-phosphopantetheinyl transferase" evidence="12">
    <location>
        <begin position="4"/>
        <end position="110"/>
    </location>
</feature>
<dbReference type="PANTHER" id="PTHR12215:SF10">
    <property type="entry name" value="L-AMINOADIPATE-SEMIALDEHYDE DEHYDROGENASE-PHOSPHOPANTETHEINYL TRANSFERASE"/>
    <property type="match status" value="1"/>
</dbReference>
<dbReference type="InterPro" id="IPR050559">
    <property type="entry name" value="P-Pant_transferase_sf"/>
</dbReference>
<dbReference type="Proteomes" id="UP000242700">
    <property type="component" value="Unassembled WGS sequence"/>
</dbReference>
<dbReference type="InterPro" id="IPR008278">
    <property type="entry name" value="4-PPantetheinyl_Trfase_dom"/>
</dbReference>
<organism evidence="14 15">
    <name type="scientific">Jeotgalicoccus aerolatus</name>
    <dbReference type="NCBI Taxonomy" id="709510"/>
    <lineage>
        <taxon>Bacteria</taxon>
        <taxon>Bacillati</taxon>
        <taxon>Bacillota</taxon>
        <taxon>Bacilli</taxon>
        <taxon>Bacillales</taxon>
        <taxon>Staphylococcaceae</taxon>
        <taxon>Jeotgalicoccus</taxon>
    </lineage>
</organism>
<reference evidence="15" key="1">
    <citation type="submission" date="2016-10" db="EMBL/GenBank/DDBJ databases">
        <authorList>
            <person name="Varghese N."/>
            <person name="Submissions S."/>
        </authorList>
    </citation>
    <scope>NUCLEOTIDE SEQUENCE [LARGE SCALE GENOMIC DNA]</scope>
    <source>
        <strain evidence="15">CGMCC 1.8911</strain>
    </source>
</reference>
<proteinExistence type="inferred from homology"/>
<reference evidence="14" key="2">
    <citation type="submission" date="2016-10" db="EMBL/GenBank/DDBJ databases">
        <authorList>
            <person name="de Groot N.N."/>
        </authorList>
    </citation>
    <scope>NUCLEOTIDE SEQUENCE [LARGE SCALE GENOMIC DNA]</scope>
    <source>
        <strain evidence="14">CGMCC 1.8911</strain>
    </source>
</reference>
<evidence type="ECO:0000256" key="2">
    <source>
        <dbReference type="ARBA" id="ARBA00010990"/>
    </source>
</evidence>
<comment type="catalytic activity">
    <reaction evidence="11">
        <text>apo-[ACP] + CoA = holo-[ACP] + adenosine 3',5'-bisphosphate + H(+)</text>
        <dbReference type="Rhea" id="RHEA:12068"/>
        <dbReference type="Rhea" id="RHEA-COMP:9685"/>
        <dbReference type="Rhea" id="RHEA-COMP:9690"/>
        <dbReference type="ChEBI" id="CHEBI:15378"/>
        <dbReference type="ChEBI" id="CHEBI:29999"/>
        <dbReference type="ChEBI" id="CHEBI:57287"/>
        <dbReference type="ChEBI" id="CHEBI:58343"/>
        <dbReference type="ChEBI" id="CHEBI:64479"/>
        <dbReference type="EC" id="2.7.8.7"/>
    </reaction>
</comment>
<dbReference type="InterPro" id="IPR004568">
    <property type="entry name" value="Ppantetheine-prot_Trfase_dom"/>
</dbReference>
<evidence type="ECO:0000259" key="12">
    <source>
        <dbReference type="Pfam" id="PF01648"/>
    </source>
</evidence>
<keyword evidence="16" id="KW-1185">Reference proteome</keyword>
<evidence type="ECO:0000256" key="10">
    <source>
        <dbReference type="ARBA" id="ARBA00023160"/>
    </source>
</evidence>
<dbReference type="EMBL" id="FNFI01000013">
    <property type="protein sequence ID" value="SDK65887.1"/>
    <property type="molecule type" value="Genomic_DNA"/>
</dbReference>
<dbReference type="GO" id="GO:0006633">
    <property type="term" value="P:fatty acid biosynthetic process"/>
    <property type="evidence" value="ECO:0007669"/>
    <property type="project" value="UniProtKB-UniRule"/>
</dbReference>
<evidence type="ECO:0000256" key="8">
    <source>
        <dbReference type="ARBA" id="ARBA00022842"/>
    </source>
</evidence>
<dbReference type="InterPro" id="IPR037143">
    <property type="entry name" value="4-PPantetheinyl_Trfase_dom_sf"/>
</dbReference>
<evidence type="ECO:0000256" key="3">
    <source>
        <dbReference type="ARBA" id="ARBA00022490"/>
    </source>
</evidence>
<evidence type="ECO:0000256" key="5">
    <source>
        <dbReference type="ARBA" id="ARBA00022679"/>
    </source>
</evidence>
<dbReference type="EMBL" id="JAGGKN010000003">
    <property type="protein sequence ID" value="MBP1952215.1"/>
    <property type="molecule type" value="Genomic_DNA"/>
</dbReference>
<dbReference type="Gene3D" id="3.90.470.20">
    <property type="entry name" value="4'-phosphopantetheinyl transferase domain"/>
    <property type="match status" value="1"/>
</dbReference>
<keyword evidence="4 11" id="KW-0444">Lipid biosynthesis</keyword>
<dbReference type="STRING" id="586411.SAMN05216187_11313"/>
<reference evidence="13 16" key="3">
    <citation type="submission" date="2021-03" db="EMBL/GenBank/DDBJ databases">
        <title>Genomic Encyclopedia of Type Strains, Phase IV (KMG-IV): sequencing the most valuable type-strain genomes for metagenomic binning, comparative biology and taxonomic classification.</title>
        <authorList>
            <person name="Goeker M."/>
        </authorList>
    </citation>
    <scope>NUCLEOTIDE SEQUENCE [LARGE SCALE GENOMIC DNA]</scope>
    <source>
        <strain evidence="13 16">DSM 22420</strain>
    </source>
</reference>
<dbReference type="Pfam" id="PF01648">
    <property type="entry name" value="ACPS"/>
    <property type="match status" value="1"/>
</dbReference>
<name>A0A1G9DPS5_9STAP</name>
<comment type="cofactor">
    <cofactor evidence="1 11">
        <name>Mg(2+)</name>
        <dbReference type="ChEBI" id="CHEBI:18420"/>
    </cofactor>
</comment>
<keyword evidence="7 11" id="KW-0276">Fatty acid metabolism</keyword>
<dbReference type="GO" id="GO:0000287">
    <property type="term" value="F:magnesium ion binding"/>
    <property type="evidence" value="ECO:0007669"/>
    <property type="project" value="UniProtKB-UniRule"/>
</dbReference>
<dbReference type="GO" id="GO:0008897">
    <property type="term" value="F:holo-[acyl-carrier-protein] synthase activity"/>
    <property type="evidence" value="ECO:0007669"/>
    <property type="project" value="UniProtKB-UniRule"/>
</dbReference>
<dbReference type="EC" id="2.7.8.7" evidence="11"/>
<dbReference type="GO" id="GO:0005829">
    <property type="term" value="C:cytosol"/>
    <property type="evidence" value="ECO:0007669"/>
    <property type="project" value="TreeGrafter"/>
</dbReference>
<accession>A0A1G9DPS5</accession>
<dbReference type="InterPro" id="IPR002582">
    <property type="entry name" value="ACPS"/>
</dbReference>
<keyword evidence="9 11" id="KW-0443">Lipid metabolism</keyword>
<evidence type="ECO:0000256" key="9">
    <source>
        <dbReference type="ARBA" id="ARBA00023098"/>
    </source>
</evidence>
<comment type="function">
    <text evidence="11">Transfers the 4'-phosphopantetheine moiety from coenzyme A to a Ser of acyl-carrier-protein.</text>
</comment>
<keyword evidence="8 11" id="KW-0460">Magnesium</keyword>
<evidence type="ECO:0000313" key="16">
    <source>
        <dbReference type="Proteomes" id="UP001519348"/>
    </source>
</evidence>
<keyword evidence="5 11" id="KW-0808">Transferase</keyword>
<protein>
    <recommendedName>
        <fullName evidence="11">Holo-[acyl-carrier-protein] synthase</fullName>
        <shortName evidence="11">Holo-ACP synthase</shortName>
        <ecNumber evidence="11">2.7.8.7</ecNumber>
    </recommendedName>
    <alternativeName>
        <fullName evidence="11">4'-phosphopantetheinyl transferase AcpS</fullName>
    </alternativeName>
</protein>
<dbReference type="SUPFAM" id="SSF56214">
    <property type="entry name" value="4'-phosphopantetheinyl transferase"/>
    <property type="match status" value="1"/>
</dbReference>
<comment type="subcellular location">
    <subcellularLocation>
        <location evidence="11">Cytoplasm</location>
    </subcellularLocation>
</comment>
<comment type="similarity">
    <text evidence="11">Belongs to the P-Pant transferase superfamily. AcpS family.</text>
</comment>